<evidence type="ECO:0000256" key="3">
    <source>
        <dbReference type="ARBA" id="ARBA00022525"/>
    </source>
</evidence>
<comment type="subcellular location">
    <subcellularLocation>
        <location evidence="1">Secreted</location>
    </subcellularLocation>
</comment>
<reference evidence="7" key="1">
    <citation type="submission" date="2022-11" db="UniProtKB">
        <authorList>
            <consortium name="WormBaseParasite"/>
        </authorList>
    </citation>
    <scope>IDENTIFICATION</scope>
</reference>
<evidence type="ECO:0000256" key="5">
    <source>
        <dbReference type="SAM" id="SignalP"/>
    </source>
</evidence>
<sequence>MIAFKILLFFVFLSAVFAFRRQSVAVQGRLMCGSMPARGVLVKLFDEDDGPDPDDLLDHGYTDNDGKFSLSGDTVEFTNIDPELRVYHSCNNYVNPCNREWIIQIPDKYISAGKTPTKVFDFGTMNLEIELEDEGHDCIH</sequence>
<dbReference type="InterPro" id="IPR001534">
    <property type="entry name" value="Transthyretin-like"/>
</dbReference>
<dbReference type="PANTHER" id="PTHR21700:SF44">
    <property type="entry name" value="TRANSTHYRETIN-LIKE FAMILY PROTEIN"/>
    <property type="match status" value="1"/>
</dbReference>
<evidence type="ECO:0000256" key="2">
    <source>
        <dbReference type="ARBA" id="ARBA00010112"/>
    </source>
</evidence>
<dbReference type="GO" id="GO:0009986">
    <property type="term" value="C:cell surface"/>
    <property type="evidence" value="ECO:0007669"/>
    <property type="project" value="InterPro"/>
</dbReference>
<evidence type="ECO:0000256" key="1">
    <source>
        <dbReference type="ARBA" id="ARBA00004613"/>
    </source>
</evidence>
<organism evidence="6 7">
    <name type="scientific">Panagrolaimus davidi</name>
    <dbReference type="NCBI Taxonomy" id="227884"/>
    <lineage>
        <taxon>Eukaryota</taxon>
        <taxon>Metazoa</taxon>
        <taxon>Ecdysozoa</taxon>
        <taxon>Nematoda</taxon>
        <taxon>Chromadorea</taxon>
        <taxon>Rhabditida</taxon>
        <taxon>Tylenchina</taxon>
        <taxon>Panagrolaimomorpha</taxon>
        <taxon>Panagrolaimoidea</taxon>
        <taxon>Panagrolaimidae</taxon>
        <taxon>Panagrolaimus</taxon>
    </lineage>
</organism>
<evidence type="ECO:0000256" key="4">
    <source>
        <dbReference type="ARBA" id="ARBA00022729"/>
    </source>
</evidence>
<proteinExistence type="inferred from homology"/>
<feature type="signal peptide" evidence="5">
    <location>
        <begin position="1"/>
        <end position="18"/>
    </location>
</feature>
<accession>A0A914PJJ2</accession>
<evidence type="ECO:0000313" key="7">
    <source>
        <dbReference type="WBParaSite" id="PDA_v2.g18547.t1"/>
    </source>
</evidence>
<feature type="chain" id="PRO_5036724317" evidence="5">
    <location>
        <begin position="19"/>
        <end position="140"/>
    </location>
</feature>
<dbReference type="Gene3D" id="2.60.40.3330">
    <property type="match status" value="1"/>
</dbReference>
<dbReference type="AlphaFoldDB" id="A0A914PJJ2"/>
<keyword evidence="4 5" id="KW-0732">Signal</keyword>
<dbReference type="WBParaSite" id="PDA_v2.g18547.t1">
    <property type="protein sequence ID" value="PDA_v2.g18547.t1"/>
    <property type="gene ID" value="PDA_v2.g18547"/>
</dbReference>
<dbReference type="GO" id="GO:0005576">
    <property type="term" value="C:extracellular region"/>
    <property type="evidence" value="ECO:0007669"/>
    <property type="project" value="UniProtKB-SubCell"/>
</dbReference>
<evidence type="ECO:0000313" key="6">
    <source>
        <dbReference type="Proteomes" id="UP000887578"/>
    </source>
</evidence>
<dbReference type="Pfam" id="PF01060">
    <property type="entry name" value="TTR-52"/>
    <property type="match status" value="1"/>
</dbReference>
<name>A0A914PJJ2_9BILA</name>
<keyword evidence="6" id="KW-1185">Reference proteome</keyword>
<comment type="similarity">
    <text evidence="2">Belongs to the nematode transthyretin-like family.</text>
</comment>
<keyword evidence="3" id="KW-0964">Secreted</keyword>
<dbReference type="InterPro" id="IPR038479">
    <property type="entry name" value="Transthyretin-like_sf"/>
</dbReference>
<dbReference type="PANTHER" id="PTHR21700">
    <property type="entry name" value="TRANSTHYRETIN-LIKE FAMILY PROTEIN-RELATED"/>
    <property type="match status" value="1"/>
</dbReference>
<protein>
    <submittedName>
        <fullName evidence="7">Uncharacterized protein</fullName>
    </submittedName>
</protein>
<dbReference type="Proteomes" id="UP000887578">
    <property type="component" value="Unplaced"/>
</dbReference>